<gene>
    <name evidence="2" type="ORF">SAMN05216207_10527</name>
</gene>
<dbReference type="InterPro" id="IPR010982">
    <property type="entry name" value="Lambda_DNA-bd_dom_sf"/>
</dbReference>
<protein>
    <recommendedName>
        <fullName evidence="1">HTH cro/C1-type domain-containing protein</fullName>
    </recommendedName>
</protein>
<keyword evidence="3" id="KW-1185">Reference proteome</keyword>
<feature type="domain" description="HTH cro/C1-type" evidence="1">
    <location>
        <begin position="50"/>
        <end position="85"/>
    </location>
</feature>
<organism evidence="2 3">
    <name type="scientific">Pseudonocardia ammonioxydans</name>
    <dbReference type="NCBI Taxonomy" id="260086"/>
    <lineage>
        <taxon>Bacteria</taxon>
        <taxon>Bacillati</taxon>
        <taxon>Actinomycetota</taxon>
        <taxon>Actinomycetes</taxon>
        <taxon>Pseudonocardiales</taxon>
        <taxon>Pseudonocardiaceae</taxon>
        <taxon>Pseudonocardia</taxon>
    </lineage>
</organism>
<dbReference type="GO" id="GO:0003677">
    <property type="term" value="F:DNA binding"/>
    <property type="evidence" value="ECO:0007669"/>
    <property type="project" value="InterPro"/>
</dbReference>
<dbReference type="Proteomes" id="UP000199614">
    <property type="component" value="Unassembled WGS sequence"/>
</dbReference>
<name>A0A1I5GWG3_PSUAM</name>
<proteinExistence type="predicted"/>
<dbReference type="PROSITE" id="PS50943">
    <property type="entry name" value="HTH_CROC1"/>
    <property type="match status" value="1"/>
</dbReference>
<dbReference type="CDD" id="cd00093">
    <property type="entry name" value="HTH_XRE"/>
    <property type="match status" value="1"/>
</dbReference>
<dbReference type="SUPFAM" id="SSF47413">
    <property type="entry name" value="lambda repressor-like DNA-binding domains"/>
    <property type="match status" value="1"/>
</dbReference>
<dbReference type="OrthoDB" id="2679623at2"/>
<dbReference type="STRING" id="260086.SAMN05216207_10527"/>
<dbReference type="InterPro" id="IPR001387">
    <property type="entry name" value="Cro/C1-type_HTH"/>
</dbReference>
<dbReference type="AlphaFoldDB" id="A0A1I5GWG3"/>
<evidence type="ECO:0000259" key="1">
    <source>
        <dbReference type="PROSITE" id="PS50943"/>
    </source>
</evidence>
<accession>A0A1I5GWG3</accession>
<evidence type="ECO:0000313" key="3">
    <source>
        <dbReference type="Proteomes" id="UP000199614"/>
    </source>
</evidence>
<dbReference type="Gene3D" id="1.10.260.40">
    <property type="entry name" value="lambda repressor-like DNA-binding domains"/>
    <property type="match status" value="1"/>
</dbReference>
<evidence type="ECO:0000313" key="2">
    <source>
        <dbReference type="EMBL" id="SFO40368.1"/>
    </source>
</evidence>
<reference evidence="2 3" key="1">
    <citation type="submission" date="2016-10" db="EMBL/GenBank/DDBJ databases">
        <authorList>
            <person name="de Groot N.N."/>
        </authorList>
    </citation>
    <scope>NUCLEOTIDE SEQUENCE [LARGE SCALE GENOMIC DNA]</scope>
    <source>
        <strain evidence="2 3">CGMCC 4.1877</strain>
    </source>
</reference>
<sequence length="141" mass="15675">MRGENSEAQGGPGLFAERLDALIETQRPDGQAWTNEEVSDGLRRIGGPSVSTAYVQQLRRGRRDKPSWPLVVALARLFGVPVGYFSGEDRDSVISADDLQLLNAIRTPELRDLVQKLDGVGPQARQVIVRLIEELRLLDQR</sequence>
<dbReference type="RefSeq" id="WP_093354512.1">
    <property type="nucleotide sequence ID" value="NZ_FOUY01000052.1"/>
</dbReference>
<dbReference type="EMBL" id="FOUY01000052">
    <property type="protein sequence ID" value="SFO40368.1"/>
    <property type="molecule type" value="Genomic_DNA"/>
</dbReference>